<sequence>MEKEKMTYEEYRAEVKNILLQYNLTDAEIEAYLKKEGEEEIKERYECLNSEDEGIRATGSPHSVAHCLSLMYE</sequence>
<dbReference type="RefSeq" id="WP_010697692.1">
    <property type="nucleotide sequence ID" value="NZ_KB442455.1"/>
</dbReference>
<reference evidence="1 2" key="1">
    <citation type="submission" date="2012-01" db="EMBL/GenBank/DDBJ databases">
        <title>The Genome Sequence of Treponema denticola SP33.</title>
        <authorList>
            <consortium name="The Broad Institute Genome Sequencing Platform"/>
            <person name="Earl A."/>
            <person name="Ward D."/>
            <person name="Feldgarden M."/>
            <person name="Gevers D."/>
            <person name="Blanton J.M."/>
            <person name="Fenno C.J."/>
            <person name="Baranova O.V."/>
            <person name="Mathney J."/>
            <person name="Dewhirst F.E."/>
            <person name="Izard J."/>
            <person name="Young S.K."/>
            <person name="Zeng Q."/>
            <person name="Gargeya S."/>
            <person name="Fitzgerald M."/>
            <person name="Haas B."/>
            <person name="Abouelleil A."/>
            <person name="Alvarado L."/>
            <person name="Arachchi H.M."/>
            <person name="Berlin A."/>
            <person name="Chapman S.B."/>
            <person name="Gearin G."/>
            <person name="Goldberg J."/>
            <person name="Griggs A."/>
            <person name="Gujja S."/>
            <person name="Hansen M."/>
            <person name="Heiman D."/>
            <person name="Howarth C."/>
            <person name="Larimer J."/>
            <person name="Lui A."/>
            <person name="MacDonald P.J.P."/>
            <person name="McCowen C."/>
            <person name="Montmayeur A."/>
            <person name="Murphy C."/>
            <person name="Neiman D."/>
            <person name="Pearson M."/>
            <person name="Priest M."/>
            <person name="Roberts A."/>
            <person name="Saif S."/>
            <person name="Shea T."/>
            <person name="Sisk P."/>
            <person name="Stolte C."/>
            <person name="Sykes S."/>
            <person name="Wortman J."/>
            <person name="Nusbaum C."/>
            <person name="Birren B."/>
        </authorList>
    </citation>
    <scope>NUCLEOTIDE SEQUENCE [LARGE SCALE GENOMIC DNA]</scope>
    <source>
        <strain evidence="1 2">SP33</strain>
    </source>
</reference>
<organism evidence="1 2">
    <name type="scientific">Treponema denticola SP33</name>
    <dbReference type="NCBI Taxonomy" id="999437"/>
    <lineage>
        <taxon>Bacteria</taxon>
        <taxon>Pseudomonadati</taxon>
        <taxon>Spirochaetota</taxon>
        <taxon>Spirochaetia</taxon>
        <taxon>Spirochaetales</taxon>
        <taxon>Treponemataceae</taxon>
        <taxon>Treponema</taxon>
    </lineage>
</organism>
<dbReference type="AlphaFoldDB" id="M2BD73"/>
<comment type="caution">
    <text evidence="1">The sequence shown here is derived from an EMBL/GenBank/DDBJ whole genome shotgun (WGS) entry which is preliminary data.</text>
</comment>
<name>M2BD73_TREDN</name>
<dbReference type="Proteomes" id="UP000016183">
    <property type="component" value="Unassembled WGS sequence"/>
</dbReference>
<accession>M2BD73</accession>
<gene>
    <name evidence="1" type="ORF">HMPREF9733_02693</name>
</gene>
<evidence type="ECO:0000313" key="1">
    <source>
        <dbReference type="EMBL" id="EMB19593.1"/>
    </source>
</evidence>
<dbReference type="EMBL" id="AGDZ01000039">
    <property type="protein sequence ID" value="EMB19593.1"/>
    <property type="molecule type" value="Genomic_DNA"/>
</dbReference>
<evidence type="ECO:0000313" key="2">
    <source>
        <dbReference type="Proteomes" id="UP000016183"/>
    </source>
</evidence>
<protein>
    <submittedName>
        <fullName evidence="1">Uncharacterized protein</fullName>
    </submittedName>
</protein>
<dbReference type="PATRIC" id="fig|999437.3.peg.2771"/>
<dbReference type="HOGENOM" id="CLU_2703735_0_0_12"/>
<proteinExistence type="predicted"/>